<sequence>MNGQVLRKIEIGNPVEKIDVGFLKPGIFILRISDDKISTTHKILKI</sequence>
<name>A0A644Z6D7_9ZZZZ</name>
<reference evidence="1" key="1">
    <citation type="submission" date="2019-08" db="EMBL/GenBank/DDBJ databases">
        <authorList>
            <person name="Kucharzyk K."/>
            <person name="Murdoch R.W."/>
            <person name="Higgins S."/>
            <person name="Loffler F."/>
        </authorList>
    </citation>
    <scope>NUCLEOTIDE SEQUENCE</scope>
</reference>
<gene>
    <name evidence="1" type="ORF">SDC9_83051</name>
</gene>
<evidence type="ECO:0008006" key="2">
    <source>
        <dbReference type="Google" id="ProtNLM"/>
    </source>
</evidence>
<evidence type="ECO:0000313" key="1">
    <source>
        <dbReference type="EMBL" id="MPM36455.1"/>
    </source>
</evidence>
<protein>
    <recommendedName>
        <fullName evidence="2">Secretion system C-terminal sorting domain-containing protein</fullName>
    </recommendedName>
</protein>
<organism evidence="1">
    <name type="scientific">bioreactor metagenome</name>
    <dbReference type="NCBI Taxonomy" id="1076179"/>
    <lineage>
        <taxon>unclassified sequences</taxon>
        <taxon>metagenomes</taxon>
        <taxon>ecological metagenomes</taxon>
    </lineage>
</organism>
<dbReference type="AlphaFoldDB" id="A0A644Z6D7"/>
<dbReference type="InterPro" id="IPR026444">
    <property type="entry name" value="Secre_tail"/>
</dbReference>
<proteinExistence type="predicted"/>
<dbReference type="NCBIfam" id="TIGR04183">
    <property type="entry name" value="Por_Secre_tail"/>
    <property type="match status" value="1"/>
</dbReference>
<comment type="caution">
    <text evidence="1">The sequence shown here is derived from an EMBL/GenBank/DDBJ whole genome shotgun (WGS) entry which is preliminary data.</text>
</comment>
<accession>A0A644Z6D7</accession>
<dbReference type="EMBL" id="VSSQ01007614">
    <property type="protein sequence ID" value="MPM36455.1"/>
    <property type="molecule type" value="Genomic_DNA"/>
</dbReference>